<proteinExistence type="predicted"/>
<protein>
    <submittedName>
        <fullName evidence="1">SusD/RagB family nutrient-binding outer membrane lipoprotein</fullName>
    </submittedName>
</protein>
<keyword evidence="1" id="KW-0449">Lipoprotein</keyword>
<keyword evidence="2" id="KW-1185">Reference proteome</keyword>
<dbReference type="EMBL" id="JBHUOZ010000003">
    <property type="protein sequence ID" value="MFD2921749.1"/>
    <property type="molecule type" value="Genomic_DNA"/>
</dbReference>
<evidence type="ECO:0000313" key="2">
    <source>
        <dbReference type="Proteomes" id="UP001597511"/>
    </source>
</evidence>
<dbReference type="SUPFAM" id="SSF48452">
    <property type="entry name" value="TPR-like"/>
    <property type="match status" value="1"/>
</dbReference>
<dbReference type="Proteomes" id="UP001597511">
    <property type="component" value="Unassembled WGS sequence"/>
</dbReference>
<reference evidence="2" key="1">
    <citation type="journal article" date="2019" name="Int. J. Syst. Evol. Microbiol.">
        <title>The Global Catalogue of Microorganisms (GCM) 10K type strain sequencing project: providing services to taxonomists for standard genome sequencing and annotation.</title>
        <authorList>
            <consortium name="The Broad Institute Genomics Platform"/>
            <consortium name="The Broad Institute Genome Sequencing Center for Infectious Disease"/>
            <person name="Wu L."/>
            <person name="Ma J."/>
        </authorList>
    </citation>
    <scope>NUCLEOTIDE SEQUENCE [LARGE SCALE GENOMIC DNA]</scope>
    <source>
        <strain evidence="2">KCTC 23299</strain>
    </source>
</reference>
<dbReference type="InterPro" id="IPR011990">
    <property type="entry name" value="TPR-like_helical_dom_sf"/>
</dbReference>
<comment type="caution">
    <text evidence="1">The sequence shown here is derived from an EMBL/GenBank/DDBJ whole genome shotgun (WGS) entry which is preliminary data.</text>
</comment>
<sequence>MKRNSKIIILLSVIIISVTGCIKDSLNIDPTRSNEENFDPNYLLTTAQMDYGNATEFQLYEMGGMVQIIASTLDYYSGGDKYSISLTSYNDRFFTNGLQGAARLLEAQKLAEKKDAVNNVNLIQIARIMWVMTMQRVTDIYGDIPYAEAGMAKYGIQYPKYDKQEDIYKDMLTRLEDAINKLDATKPGPAGDIIYNGNITQWKKLGYSLMLRIAMRLVKVDAALAKTYAEKAAGKTFTDINDNAILPLDGGSNEATQNRISNALLNDLPQVRWASTFINYLKENDDPRLYTLTEKADTGLANNNQIGKGGLQYTKQANPPAGSVNEVPVGMPNGYTIGGVRDIATAPGYPGVTGTGANASPLGNYARPRLAVFVTKRSLSKYLITYAQTELLIAEAKLRGWNMGAETAAQHYKNGLTASLQSMQQLDGMLAISIPDITAYVATRPLDISTNEKALNMINTEYWASTLFDLPEVWANYRRSGYPALVPVNFPGNITGATIPRRLTYPLGENANNRDNYQSALQRMGGSDLTTTRIWWDK</sequence>
<dbReference type="InterPro" id="IPR041662">
    <property type="entry name" value="SusD-like_2"/>
</dbReference>
<organism evidence="1 2">
    <name type="scientific">Terrimonas rubra</name>
    <dbReference type="NCBI Taxonomy" id="1035890"/>
    <lineage>
        <taxon>Bacteria</taxon>
        <taxon>Pseudomonadati</taxon>
        <taxon>Bacteroidota</taxon>
        <taxon>Chitinophagia</taxon>
        <taxon>Chitinophagales</taxon>
        <taxon>Chitinophagaceae</taxon>
        <taxon>Terrimonas</taxon>
    </lineage>
</organism>
<dbReference type="PROSITE" id="PS51257">
    <property type="entry name" value="PROKAR_LIPOPROTEIN"/>
    <property type="match status" value="1"/>
</dbReference>
<gene>
    <name evidence="1" type="ORF">ACFS6H_18660</name>
</gene>
<dbReference type="RefSeq" id="WP_386102665.1">
    <property type="nucleotide sequence ID" value="NZ_JBHUOZ010000003.1"/>
</dbReference>
<evidence type="ECO:0000313" key="1">
    <source>
        <dbReference type="EMBL" id="MFD2921749.1"/>
    </source>
</evidence>
<dbReference type="Gene3D" id="1.25.40.390">
    <property type="match status" value="1"/>
</dbReference>
<dbReference type="Pfam" id="PF12771">
    <property type="entry name" value="SusD-like_2"/>
    <property type="match status" value="1"/>
</dbReference>
<accession>A0ABW6A8N0</accession>
<name>A0ABW6A8N0_9BACT</name>